<feature type="compositionally biased region" description="Acidic residues" evidence="1">
    <location>
        <begin position="824"/>
        <end position="838"/>
    </location>
</feature>
<feature type="region of interest" description="Disordered" evidence="1">
    <location>
        <begin position="631"/>
        <end position="710"/>
    </location>
</feature>
<accession>A0A6A6H1T5</accession>
<feature type="region of interest" description="Disordered" evidence="1">
    <location>
        <begin position="43"/>
        <end position="67"/>
    </location>
</feature>
<protein>
    <submittedName>
        <fullName evidence="2">Uncharacterized protein</fullName>
    </submittedName>
</protein>
<evidence type="ECO:0000313" key="2">
    <source>
        <dbReference type="EMBL" id="KAF2231985.1"/>
    </source>
</evidence>
<feature type="region of interest" description="Disordered" evidence="1">
    <location>
        <begin position="790"/>
        <end position="856"/>
    </location>
</feature>
<sequence>MITLPPLVYNRRTLFLHQYLDLEFRIFLDALLEKCVRLRMASEDGKTPAVSWPSSPGPAQSQSSAPATPALTVVGHDEGLVDSLNKGNQHGSTVSATSNQNEDHAPSRSSTSNNQHGSSTTESTEPKGTSTGRRNARNRPGPDYSGARPEASKSTSVERVEQATLARNSTSTRPALLRTQSTPVLPTASGTSNPKAKMLPPGAATRTLKRVRSIQDVSQQKHATPSLQSRSPPSQAPVQQPGSKVEISEEAQKASEKLQVHIPTVIASDLAAIGDYVHKLRSQYALYLAYQESTSKTMQRIQARSNNYMIAGRDLPESLKNELTIMSFRLQKCEQNLQIIRTRARGSPEPEEVPSMQDQTSSSSSVEKDQGGSHKGKGRKQIPSELPSNTAAVARRAPASLSPTVLKQPSPMWIGCRGPFERTEKGALKKPVFSVDELRVFFTYHIRDGVPLKLWIQKAPQTSILGRQDARNLYCRFTSCAYHDQEGLISPFDIRVAFDESPQRSPSDQAANPEKTAGYVHLLCLEQAFHFPTLLQKINADVEAYRNDKDVTANASPGLTCSPAISVAKKFLYASQLGRLDALCPDYPARPTTERFPAGFTGLDELTLAYKMQWAHKVSASLMHKQLIQTRTVGPPPEEPSPPKKQKRLSKKQQQPRFASAPTQKKNMETPRHESAQLSKEQNRLGSSKKGPGQTRPLSSTPAMVNRPLSTLRMEEQEELLRELEESVGESSQANRFGNMTYSTDSSFSEGTYTRGRDFLAHSSGHAIGPTFGEGGNVHSGYFNLDQRHPRQAVSQSTSQSLPRTNPSAHFSGKGKASATVDAWSEEDADFDLDDEFPETPTSQLPSLSNAQSRAQLESQYLNQPAARHLPSDSIDQTDLPRHLPLSTKLAQTKMAMTARKQAHHQGSETPKPLPTSSELTKAHSVKYSDMHDPAKCVAVTAIREPQSTAHTNDGRRIDEIFGHGVDERTGELRYLVRLQLGADADLLPEAVRPKSAFEGWMAKRMLREYRVRNGLEGKETDFPDLDERFVELRDAEGEMQGDVGGEGVSGEKSEGGEGQSGDGVVQDAAPKTASG</sequence>
<gene>
    <name evidence="2" type="ORF">EV356DRAFT_271796</name>
</gene>
<feature type="region of interest" description="Disordered" evidence="1">
    <location>
        <begin position="894"/>
        <end position="918"/>
    </location>
</feature>
<evidence type="ECO:0000256" key="1">
    <source>
        <dbReference type="SAM" id="MobiDB-lite"/>
    </source>
</evidence>
<dbReference type="OrthoDB" id="10649464at2759"/>
<feature type="region of interest" description="Disordered" evidence="1">
    <location>
        <begin position="343"/>
        <end position="404"/>
    </location>
</feature>
<evidence type="ECO:0000313" key="3">
    <source>
        <dbReference type="Proteomes" id="UP000800092"/>
    </source>
</evidence>
<feature type="compositionally biased region" description="Basic and acidic residues" evidence="1">
    <location>
        <begin position="666"/>
        <end position="675"/>
    </location>
</feature>
<feature type="compositionally biased region" description="Polar residues" evidence="1">
    <location>
        <begin position="107"/>
        <end position="133"/>
    </location>
</feature>
<dbReference type="Proteomes" id="UP000800092">
    <property type="component" value="Unassembled WGS sequence"/>
</dbReference>
<feature type="compositionally biased region" description="Polar residues" evidence="1">
    <location>
        <begin position="676"/>
        <end position="686"/>
    </location>
</feature>
<feature type="compositionally biased region" description="Polar residues" evidence="1">
    <location>
        <begin position="840"/>
        <end position="856"/>
    </location>
</feature>
<name>A0A6A6H1T5_VIRVR</name>
<organism evidence="2 3">
    <name type="scientific">Viridothelium virens</name>
    <name type="common">Speckled blister lichen</name>
    <name type="synonym">Trypethelium virens</name>
    <dbReference type="NCBI Taxonomy" id="1048519"/>
    <lineage>
        <taxon>Eukaryota</taxon>
        <taxon>Fungi</taxon>
        <taxon>Dikarya</taxon>
        <taxon>Ascomycota</taxon>
        <taxon>Pezizomycotina</taxon>
        <taxon>Dothideomycetes</taxon>
        <taxon>Dothideomycetes incertae sedis</taxon>
        <taxon>Trypetheliales</taxon>
        <taxon>Trypetheliaceae</taxon>
        <taxon>Viridothelium</taxon>
    </lineage>
</organism>
<feature type="region of interest" description="Disordered" evidence="1">
    <location>
        <begin position="1034"/>
        <end position="1076"/>
    </location>
</feature>
<dbReference type="EMBL" id="ML991820">
    <property type="protein sequence ID" value="KAF2231985.1"/>
    <property type="molecule type" value="Genomic_DNA"/>
</dbReference>
<dbReference type="AlphaFoldDB" id="A0A6A6H1T5"/>
<keyword evidence="3" id="KW-1185">Reference proteome</keyword>
<feature type="compositionally biased region" description="Polar residues" evidence="1">
    <location>
        <begin position="215"/>
        <end position="242"/>
    </location>
</feature>
<feature type="compositionally biased region" description="Polar residues" evidence="1">
    <location>
        <begin position="165"/>
        <end position="194"/>
    </location>
</feature>
<reference evidence="2" key="1">
    <citation type="journal article" date="2020" name="Stud. Mycol.">
        <title>101 Dothideomycetes genomes: a test case for predicting lifestyles and emergence of pathogens.</title>
        <authorList>
            <person name="Haridas S."/>
            <person name="Albert R."/>
            <person name="Binder M."/>
            <person name="Bloem J."/>
            <person name="Labutti K."/>
            <person name="Salamov A."/>
            <person name="Andreopoulos B."/>
            <person name="Baker S."/>
            <person name="Barry K."/>
            <person name="Bills G."/>
            <person name="Bluhm B."/>
            <person name="Cannon C."/>
            <person name="Castanera R."/>
            <person name="Culley D."/>
            <person name="Daum C."/>
            <person name="Ezra D."/>
            <person name="Gonzalez J."/>
            <person name="Henrissat B."/>
            <person name="Kuo A."/>
            <person name="Liang C."/>
            <person name="Lipzen A."/>
            <person name="Lutzoni F."/>
            <person name="Magnuson J."/>
            <person name="Mondo S."/>
            <person name="Nolan M."/>
            <person name="Ohm R."/>
            <person name="Pangilinan J."/>
            <person name="Park H.-J."/>
            <person name="Ramirez L."/>
            <person name="Alfaro M."/>
            <person name="Sun H."/>
            <person name="Tritt A."/>
            <person name="Yoshinaga Y."/>
            <person name="Zwiers L.-H."/>
            <person name="Turgeon B."/>
            <person name="Goodwin S."/>
            <person name="Spatafora J."/>
            <person name="Crous P."/>
            <person name="Grigoriev I."/>
        </authorList>
    </citation>
    <scope>NUCLEOTIDE SEQUENCE</scope>
    <source>
        <strain evidence="2">Tuck. ex Michener</strain>
    </source>
</reference>
<feature type="region of interest" description="Disordered" evidence="1">
    <location>
        <begin position="214"/>
        <end position="244"/>
    </location>
</feature>
<proteinExistence type="predicted"/>
<feature type="region of interest" description="Disordered" evidence="1">
    <location>
        <begin position="80"/>
        <end position="201"/>
    </location>
</feature>
<feature type="compositionally biased region" description="Polar residues" evidence="1">
    <location>
        <begin position="793"/>
        <end position="809"/>
    </location>
</feature>
<feature type="compositionally biased region" description="Low complexity" evidence="1">
    <location>
        <begin position="53"/>
        <end position="67"/>
    </location>
</feature>
<feature type="compositionally biased region" description="Polar residues" evidence="1">
    <location>
        <begin position="85"/>
        <end position="100"/>
    </location>
</feature>